<evidence type="ECO:0000313" key="2">
    <source>
        <dbReference type="Proteomes" id="UP000266016"/>
    </source>
</evidence>
<organism evidence="1 2">
    <name type="scientific">Peribacillus asahii</name>
    <dbReference type="NCBI Taxonomy" id="228899"/>
    <lineage>
        <taxon>Bacteria</taxon>
        <taxon>Bacillati</taxon>
        <taxon>Bacillota</taxon>
        <taxon>Bacilli</taxon>
        <taxon>Bacillales</taxon>
        <taxon>Bacillaceae</taxon>
        <taxon>Peribacillus</taxon>
    </lineage>
</organism>
<evidence type="ECO:0000313" key="1">
    <source>
        <dbReference type="EMBL" id="RID86059.1"/>
    </source>
</evidence>
<accession>A0A398B7E9</accession>
<protein>
    <submittedName>
        <fullName evidence="1">Uncharacterized protein</fullName>
    </submittedName>
</protein>
<keyword evidence="2" id="KW-1185">Reference proteome</keyword>
<dbReference type="AlphaFoldDB" id="A0A398B7E9"/>
<sequence>MVTLMLGMAQDYLYNEFAQFNEMAEEAIQAIHSEATRIQKITEPFLDLANLEKENVLEINEVDLVSTCESILKQLKHKK</sequence>
<reference evidence="1 2" key="1">
    <citation type="submission" date="2018-08" db="EMBL/GenBank/DDBJ databases">
        <title>Bacillus jemisoniae sp. nov., Bacillus chryseoplanitiae sp. nov., Bacillus resnikiae sp. nov., and Bacillus frankliniae sp. nov., isolated from Viking spacecraft and associated surfaces.</title>
        <authorList>
            <person name="Seuylemezian A."/>
            <person name="Vaishampayan P."/>
        </authorList>
    </citation>
    <scope>NUCLEOTIDE SEQUENCE [LARGE SCALE GENOMIC DNA]</scope>
    <source>
        <strain evidence="1 2">MA001</strain>
    </source>
</reference>
<dbReference type="EMBL" id="QWVS01000016">
    <property type="protein sequence ID" value="RID86059.1"/>
    <property type="molecule type" value="Genomic_DNA"/>
</dbReference>
<comment type="caution">
    <text evidence="1">The sequence shown here is derived from an EMBL/GenBank/DDBJ whole genome shotgun (WGS) entry which is preliminary data.</text>
</comment>
<name>A0A398B7E9_9BACI</name>
<gene>
    <name evidence="1" type="ORF">D1953_09770</name>
</gene>
<proteinExistence type="predicted"/>
<dbReference type="Proteomes" id="UP000266016">
    <property type="component" value="Unassembled WGS sequence"/>
</dbReference>